<feature type="transmembrane region" description="Helical" evidence="5">
    <location>
        <begin position="403"/>
        <end position="423"/>
    </location>
</feature>
<protein>
    <submittedName>
        <fullName evidence="7">Binding-protein-dependent transport system protein</fullName>
    </submittedName>
</protein>
<dbReference type="InterPro" id="IPR051533">
    <property type="entry name" value="WaaL-like"/>
</dbReference>
<evidence type="ECO:0000256" key="2">
    <source>
        <dbReference type="ARBA" id="ARBA00022692"/>
    </source>
</evidence>
<feature type="transmembrane region" description="Helical" evidence="5">
    <location>
        <begin position="12"/>
        <end position="30"/>
    </location>
</feature>
<proteinExistence type="predicted"/>
<evidence type="ECO:0000313" key="8">
    <source>
        <dbReference type="Proteomes" id="UP000011717"/>
    </source>
</evidence>
<sequence>MFDHSTVTRRSQSRIPFFMMFAVLILFWLSGGASRGDVGGQVVVQVTTWMFLAAFALFCQPPEWRSLLPVGAFLLTVIAVLVLQLVPLPPELWTALPGRYVITDAAMIAGREQPWRPLSISPGGTLNALSSLAVPILVLLLLAALGPRNHWRIAVLLLALIAAAAFLGLLQFSGGNFDHPLVNDSPGSVSAIFANRNHFALFVAIGCLLAPAWAFRDEKRQRWKGPVAIALLLLFVLIILATGSRTGMLVGLLGVGLGLLNVRRPAAAELRRLPKIVSVGIMTGGAAILVAAVVLSVTLGRARSVDRAFTLEIADDLRRQALPTVLDMTTSYFPFGSGFGTFDPVYRMHEPEHLLGLSYFNHAHNDFLEVLLEGGVAGLLLVIVTIGWWLWKSVGVWRSGSSAGLLPRLGSAILLLIFVASATDYPARTPLIMAIVTMAAVWLSGLPRPARSGEDAGRTVLRR</sequence>
<feature type="transmembrane region" description="Helical" evidence="5">
    <location>
        <begin position="42"/>
        <end position="59"/>
    </location>
</feature>
<dbReference type="PANTHER" id="PTHR37422">
    <property type="entry name" value="TEICHURONIC ACID BIOSYNTHESIS PROTEIN TUAE"/>
    <property type="match status" value="1"/>
</dbReference>
<feature type="transmembrane region" description="Helical" evidence="5">
    <location>
        <begin position="126"/>
        <end position="146"/>
    </location>
</feature>
<name>M2T5B7_9SPHN</name>
<keyword evidence="8" id="KW-1185">Reference proteome</keyword>
<keyword evidence="3 5" id="KW-1133">Transmembrane helix</keyword>
<gene>
    <name evidence="7" type="ORF">C725_2927</name>
</gene>
<comment type="subcellular location">
    <subcellularLocation>
        <location evidence="1">Membrane</location>
        <topology evidence="1">Multi-pass membrane protein</topology>
    </subcellularLocation>
</comment>
<feature type="transmembrane region" description="Helical" evidence="5">
    <location>
        <begin position="66"/>
        <end position="86"/>
    </location>
</feature>
<dbReference type="OrthoDB" id="7628239at2"/>
<dbReference type="RefSeq" id="WP_008603891.1">
    <property type="nucleotide sequence ID" value="NZ_AMRV01000019.1"/>
</dbReference>
<dbReference type="AlphaFoldDB" id="M2T5B7"/>
<evidence type="ECO:0000256" key="1">
    <source>
        <dbReference type="ARBA" id="ARBA00004141"/>
    </source>
</evidence>
<feature type="domain" description="O-antigen ligase-related" evidence="6">
    <location>
        <begin position="231"/>
        <end position="383"/>
    </location>
</feature>
<evidence type="ECO:0000256" key="4">
    <source>
        <dbReference type="ARBA" id="ARBA00023136"/>
    </source>
</evidence>
<keyword evidence="2 5" id="KW-0812">Transmembrane</keyword>
<organism evidence="7 8">
    <name type="scientific">Pacificimonas flava</name>
    <dbReference type="NCBI Taxonomy" id="1234595"/>
    <lineage>
        <taxon>Bacteria</taxon>
        <taxon>Pseudomonadati</taxon>
        <taxon>Pseudomonadota</taxon>
        <taxon>Alphaproteobacteria</taxon>
        <taxon>Sphingomonadales</taxon>
        <taxon>Sphingosinicellaceae</taxon>
        <taxon>Pacificimonas</taxon>
    </lineage>
</organism>
<feature type="transmembrane region" description="Helical" evidence="5">
    <location>
        <begin position="225"/>
        <end position="241"/>
    </location>
</feature>
<reference evidence="7 8" key="1">
    <citation type="journal article" date="2013" name="Genome Announc.">
        <title>Draft Genome Sequence of Strain JLT2015T, Belonging to the Family Sphingomonadaceae of the Alphaproteobacteria.</title>
        <authorList>
            <person name="Tang K."/>
            <person name="Liu K."/>
            <person name="Li S."/>
            <person name="Jiao N."/>
        </authorList>
    </citation>
    <scope>NUCLEOTIDE SEQUENCE [LARGE SCALE GENOMIC DNA]</scope>
    <source>
        <strain evidence="7 8">JLT2015</strain>
    </source>
</reference>
<feature type="transmembrane region" description="Helical" evidence="5">
    <location>
        <begin position="276"/>
        <end position="299"/>
    </location>
</feature>
<evidence type="ECO:0000259" key="6">
    <source>
        <dbReference type="Pfam" id="PF04932"/>
    </source>
</evidence>
<dbReference type="PATRIC" id="fig|1234595.3.peg.2930"/>
<comment type="caution">
    <text evidence="7">The sequence shown here is derived from an EMBL/GenBank/DDBJ whole genome shotgun (WGS) entry which is preliminary data.</text>
</comment>
<feature type="transmembrane region" description="Helical" evidence="5">
    <location>
        <begin position="370"/>
        <end position="391"/>
    </location>
</feature>
<dbReference type="Pfam" id="PF04932">
    <property type="entry name" value="Wzy_C"/>
    <property type="match status" value="1"/>
</dbReference>
<dbReference type="InterPro" id="IPR007016">
    <property type="entry name" value="O-antigen_ligase-rel_domated"/>
</dbReference>
<accession>M2T5B7</accession>
<evidence type="ECO:0000256" key="5">
    <source>
        <dbReference type="SAM" id="Phobius"/>
    </source>
</evidence>
<evidence type="ECO:0000256" key="3">
    <source>
        <dbReference type="ARBA" id="ARBA00022989"/>
    </source>
</evidence>
<dbReference type="Proteomes" id="UP000011717">
    <property type="component" value="Unassembled WGS sequence"/>
</dbReference>
<dbReference type="EMBL" id="AMRV01000019">
    <property type="protein sequence ID" value="EMD81684.1"/>
    <property type="molecule type" value="Genomic_DNA"/>
</dbReference>
<dbReference type="PANTHER" id="PTHR37422:SF23">
    <property type="entry name" value="TEICHURONIC ACID BIOSYNTHESIS PROTEIN TUAE"/>
    <property type="match status" value="1"/>
</dbReference>
<keyword evidence="4 5" id="KW-0472">Membrane</keyword>
<feature type="transmembrane region" description="Helical" evidence="5">
    <location>
        <begin position="153"/>
        <end position="172"/>
    </location>
</feature>
<dbReference type="GO" id="GO:0016020">
    <property type="term" value="C:membrane"/>
    <property type="evidence" value="ECO:0007669"/>
    <property type="project" value="UniProtKB-SubCell"/>
</dbReference>
<feature type="transmembrane region" description="Helical" evidence="5">
    <location>
        <begin position="192"/>
        <end position="213"/>
    </location>
</feature>
<evidence type="ECO:0000313" key="7">
    <source>
        <dbReference type="EMBL" id="EMD81684.1"/>
    </source>
</evidence>